<dbReference type="EMBL" id="FJOG01000004">
    <property type="protein sequence ID" value="CZR54220.1"/>
    <property type="molecule type" value="Genomic_DNA"/>
</dbReference>
<name>A0A1L7WN68_9HELO</name>
<evidence type="ECO:0000313" key="2">
    <source>
        <dbReference type="EMBL" id="CZR54220.1"/>
    </source>
</evidence>
<evidence type="ECO:0000259" key="1">
    <source>
        <dbReference type="Pfam" id="PF06985"/>
    </source>
</evidence>
<keyword evidence="3" id="KW-1185">Reference proteome</keyword>
<accession>A0A1L7WN68</accession>
<dbReference type="PANTHER" id="PTHR24148:SF73">
    <property type="entry name" value="HET DOMAIN PROTEIN (AFU_ORTHOLOGUE AFUA_8G01020)"/>
    <property type="match status" value="1"/>
</dbReference>
<sequence length="646" mass="72646">MSLKLADNFNLGMGTMWPSNRYLSSFNRTSGIASPPGLCNSLTKVQNEQLPRDILSLYGNEAAYISSIPLHSLKELNGEELDLAVFTIDMEDYRYEPLSDGHAIRLAVIHPGQIEDILEVSLFTVQFIVDNPPQYEALSYCWGSAQNPHAITTATPGLPDKGNLRVTQNLAVALRHLRFQDQSHTIWIDAICINQSDSVEKGSQVAMMGDIYRLATSVVVWLGPQADNSDRAMQIMNFLGQQVEVNFVYVQMKPSTNTEYQDVADESTNLLLSADDFCSIYRLFSRQWFERLLVRQEIFLANPSAYVLCGLSYVPWLTFRKSWYCIHSKPHPGFRFSYELEDRMELLRAFLFQKTRINLFDLRVNLGTAKCQDPRDRIYAVLRMLNEPYGALNIVPDYNKTAVEIYTEVTVAYLKRFQDASILNECQPSPGASGPSWVPDWSVEDNTLNYWGVCYASGPITTWWSLPEPGVLRMADGVVEDDSRDNAQVVETYARTLCLDMFEDFIPMSSLPTFAGSVGSLRRIISGILSLAPASARVGDEICILLGLDSPILLRPAKGGRYLVVGVCYLSSAQFGESILGKLPKGVRLTNSWNERSNQWKEVSKIVRPGGSSTKMQGYRWWLEITSSHSLGTGQAEMRNKELRDA</sequence>
<dbReference type="InterPro" id="IPR052895">
    <property type="entry name" value="HetReg/Transcr_Mod"/>
</dbReference>
<dbReference type="OrthoDB" id="2157530at2759"/>
<dbReference type="PANTHER" id="PTHR24148">
    <property type="entry name" value="ANKYRIN REPEAT DOMAIN-CONTAINING PROTEIN 39 HOMOLOG-RELATED"/>
    <property type="match status" value="1"/>
</dbReference>
<proteinExistence type="predicted"/>
<dbReference type="AlphaFoldDB" id="A0A1L7WN68"/>
<dbReference type="Proteomes" id="UP000184330">
    <property type="component" value="Unassembled WGS sequence"/>
</dbReference>
<feature type="domain" description="Heterokaryon incompatibility" evidence="1">
    <location>
        <begin position="135"/>
        <end position="297"/>
    </location>
</feature>
<organism evidence="2 3">
    <name type="scientific">Phialocephala subalpina</name>
    <dbReference type="NCBI Taxonomy" id="576137"/>
    <lineage>
        <taxon>Eukaryota</taxon>
        <taxon>Fungi</taxon>
        <taxon>Dikarya</taxon>
        <taxon>Ascomycota</taxon>
        <taxon>Pezizomycotina</taxon>
        <taxon>Leotiomycetes</taxon>
        <taxon>Helotiales</taxon>
        <taxon>Mollisiaceae</taxon>
        <taxon>Phialocephala</taxon>
        <taxon>Phialocephala fortinii species complex</taxon>
    </lineage>
</organism>
<dbReference type="STRING" id="576137.A0A1L7WN68"/>
<protein>
    <recommendedName>
        <fullName evidence="1">Heterokaryon incompatibility domain-containing protein</fullName>
    </recommendedName>
</protein>
<evidence type="ECO:0000313" key="3">
    <source>
        <dbReference type="Proteomes" id="UP000184330"/>
    </source>
</evidence>
<reference evidence="2 3" key="1">
    <citation type="submission" date="2016-03" db="EMBL/GenBank/DDBJ databases">
        <authorList>
            <person name="Ploux O."/>
        </authorList>
    </citation>
    <scope>NUCLEOTIDE SEQUENCE [LARGE SCALE GENOMIC DNA]</scope>
    <source>
        <strain evidence="2 3">UAMH 11012</strain>
    </source>
</reference>
<dbReference type="InterPro" id="IPR010730">
    <property type="entry name" value="HET"/>
</dbReference>
<dbReference type="Pfam" id="PF06985">
    <property type="entry name" value="HET"/>
    <property type="match status" value="1"/>
</dbReference>
<gene>
    <name evidence="2" type="ORF">PAC_04103</name>
</gene>